<accession>A0A0E9QAH1</accession>
<reference evidence="2" key="1">
    <citation type="submission" date="2014-11" db="EMBL/GenBank/DDBJ databases">
        <authorList>
            <person name="Amaro Gonzalez C."/>
        </authorList>
    </citation>
    <scope>NUCLEOTIDE SEQUENCE</scope>
</reference>
<feature type="region of interest" description="Disordered" evidence="1">
    <location>
        <begin position="1"/>
        <end position="21"/>
    </location>
</feature>
<evidence type="ECO:0000313" key="2">
    <source>
        <dbReference type="EMBL" id="JAH13744.1"/>
    </source>
</evidence>
<proteinExistence type="predicted"/>
<evidence type="ECO:0000256" key="1">
    <source>
        <dbReference type="SAM" id="MobiDB-lite"/>
    </source>
</evidence>
<organism evidence="2">
    <name type="scientific">Anguilla anguilla</name>
    <name type="common">European freshwater eel</name>
    <name type="synonym">Muraena anguilla</name>
    <dbReference type="NCBI Taxonomy" id="7936"/>
    <lineage>
        <taxon>Eukaryota</taxon>
        <taxon>Metazoa</taxon>
        <taxon>Chordata</taxon>
        <taxon>Craniata</taxon>
        <taxon>Vertebrata</taxon>
        <taxon>Euteleostomi</taxon>
        <taxon>Actinopterygii</taxon>
        <taxon>Neopterygii</taxon>
        <taxon>Teleostei</taxon>
        <taxon>Anguilliformes</taxon>
        <taxon>Anguillidae</taxon>
        <taxon>Anguilla</taxon>
    </lineage>
</organism>
<sequence length="40" mass="4664">MQTEDLRSVPSFRSQQGVKTRAWDRQVNYPQPVISMSLNI</sequence>
<dbReference type="AlphaFoldDB" id="A0A0E9QAH1"/>
<name>A0A0E9QAH1_ANGAN</name>
<reference evidence="2" key="2">
    <citation type="journal article" date="2015" name="Fish Shellfish Immunol.">
        <title>Early steps in the European eel (Anguilla anguilla)-Vibrio vulnificus interaction in the gills: Role of the RtxA13 toxin.</title>
        <authorList>
            <person name="Callol A."/>
            <person name="Pajuelo D."/>
            <person name="Ebbesson L."/>
            <person name="Teles M."/>
            <person name="MacKenzie S."/>
            <person name="Amaro C."/>
        </authorList>
    </citation>
    <scope>NUCLEOTIDE SEQUENCE</scope>
</reference>
<dbReference type="EMBL" id="GBXM01090834">
    <property type="protein sequence ID" value="JAH17743.1"/>
    <property type="molecule type" value="Transcribed_RNA"/>
</dbReference>
<protein>
    <submittedName>
        <fullName evidence="2">Uncharacterized protein</fullName>
    </submittedName>
</protein>
<dbReference type="EMBL" id="GBXM01094833">
    <property type="protein sequence ID" value="JAH13744.1"/>
    <property type="molecule type" value="Transcribed_RNA"/>
</dbReference>